<evidence type="ECO:0000313" key="3">
    <source>
        <dbReference type="Proteomes" id="UP000030341"/>
    </source>
</evidence>
<protein>
    <submittedName>
        <fullName evidence="2">Uncharacterized protein</fullName>
    </submittedName>
</protein>
<accession>A0A0A7EEH7</accession>
<name>A0A0A7EEH7_9GAMM</name>
<organism evidence="2 3">
    <name type="scientific">Pseudoalteromonas piratica</name>
    <dbReference type="NCBI Taxonomy" id="1348114"/>
    <lineage>
        <taxon>Bacteria</taxon>
        <taxon>Pseudomonadati</taxon>
        <taxon>Pseudomonadota</taxon>
        <taxon>Gammaproteobacteria</taxon>
        <taxon>Alteromonadales</taxon>
        <taxon>Pseudoalteromonadaceae</taxon>
        <taxon>Pseudoalteromonas</taxon>
    </lineage>
</organism>
<gene>
    <name evidence="2" type="ORF">OM33_04125</name>
</gene>
<dbReference type="OrthoDB" id="6227752at2"/>
<keyword evidence="3" id="KW-1185">Reference proteome</keyword>
<dbReference type="KEGG" id="pseo:OM33_04125"/>
<proteinExistence type="predicted"/>
<dbReference type="STRING" id="1348114.OM33_04125"/>
<evidence type="ECO:0000313" key="2">
    <source>
        <dbReference type="EMBL" id="AIY64427.1"/>
    </source>
</evidence>
<feature type="chain" id="PRO_5002039078" evidence="1">
    <location>
        <begin position="20"/>
        <end position="112"/>
    </location>
</feature>
<keyword evidence="1" id="KW-0732">Signal</keyword>
<dbReference type="RefSeq" id="WP_038639093.1">
    <property type="nucleotide sequence ID" value="NZ_CP009888.1"/>
</dbReference>
<dbReference type="AlphaFoldDB" id="A0A0A7EEH7"/>
<evidence type="ECO:0000256" key="1">
    <source>
        <dbReference type="SAM" id="SignalP"/>
    </source>
</evidence>
<reference evidence="2 3" key="1">
    <citation type="submission" date="2014-11" db="EMBL/GenBank/DDBJ databases">
        <title>Complete Genome Sequence of Pseudoalteromonas sp. Strain OCN003 Isolated from Kaneohe Bay, Oahu, Hawaii.</title>
        <authorList>
            <person name="Beurmann S."/>
            <person name="Videau P."/>
            <person name="Ushijima B."/>
            <person name="Smith A.M."/>
            <person name="Aeby G.S."/>
            <person name="Callahan S.M."/>
            <person name="Belcaid M."/>
        </authorList>
    </citation>
    <scope>NUCLEOTIDE SEQUENCE [LARGE SCALE GENOMIC DNA]</scope>
    <source>
        <strain evidence="2 3">OCN003</strain>
    </source>
</reference>
<dbReference type="eggNOG" id="ENOG5033052">
    <property type="taxonomic scope" value="Bacteria"/>
</dbReference>
<dbReference type="HOGENOM" id="CLU_2035995_0_0_6"/>
<feature type="signal peptide" evidence="1">
    <location>
        <begin position="1"/>
        <end position="19"/>
    </location>
</feature>
<sequence length="112" mass="12789">MLRKLVCNLMLLTPIMVVASEQGKQQALYDFDHKIHYRQTQLATNKYKLSIREGTYQEFAKQSVFLLRHSAVLCKSDAFNLRVISGVQEFEKFPTEPRANPGPLVAELTCSV</sequence>
<dbReference type="EMBL" id="CP009888">
    <property type="protein sequence ID" value="AIY64427.1"/>
    <property type="molecule type" value="Genomic_DNA"/>
</dbReference>
<dbReference type="Proteomes" id="UP000030341">
    <property type="component" value="Chromosome 1"/>
</dbReference>